<feature type="transmembrane region" description="Helical" evidence="5">
    <location>
        <begin position="99"/>
        <end position="119"/>
    </location>
</feature>
<dbReference type="SUPFAM" id="SSF103473">
    <property type="entry name" value="MFS general substrate transporter"/>
    <property type="match status" value="1"/>
</dbReference>
<accession>A0ABP9PR20</accession>
<feature type="transmembrane region" description="Helical" evidence="5">
    <location>
        <begin position="274"/>
        <end position="291"/>
    </location>
</feature>
<dbReference type="Gene3D" id="1.20.1250.20">
    <property type="entry name" value="MFS general substrate transporter like domains"/>
    <property type="match status" value="2"/>
</dbReference>
<dbReference type="InterPro" id="IPR011701">
    <property type="entry name" value="MFS"/>
</dbReference>
<evidence type="ECO:0000256" key="5">
    <source>
        <dbReference type="SAM" id="Phobius"/>
    </source>
</evidence>
<dbReference type="Pfam" id="PF07690">
    <property type="entry name" value="MFS_1"/>
    <property type="match status" value="1"/>
</dbReference>
<feature type="transmembrane region" description="Helical" evidence="5">
    <location>
        <begin position="139"/>
        <end position="162"/>
    </location>
</feature>
<evidence type="ECO:0000256" key="3">
    <source>
        <dbReference type="ARBA" id="ARBA00022989"/>
    </source>
</evidence>
<keyword evidence="3 5" id="KW-1133">Transmembrane helix</keyword>
<feature type="transmembrane region" description="Helical" evidence="5">
    <location>
        <begin position="356"/>
        <end position="376"/>
    </location>
</feature>
<sequence>MTDPVRQARTSVAVVFALNGGLFASLVSRVPDLRGDLDLSNGGLGALLLTIAVGSLLALPTSGALVARFGAATVVRAGATACAVGLGLASVSADALGQVVPTGVGLAVYGAGIGAWDVAMNVEGAEVERRLGRTIMPRFHAGFSLGSVLGALLGVPVIALGIGLAPHLLVLAALALGTSVAVTRAFLPAEPEATSSGGSARAWLEPRTVAVGLMVMAFAVAEGSANDWLALALVDGYDVDHWVGVAGFALFVSAMTLGRVLGPVVLDRYGRAPTLWTTAALAAGGLLLVVHGGVWPVVVAGIVLWGVGASLGFPVGMSAAADDPARAAARLSVVSTIGYAAFLAGPPLLGALGDEVGTLLALQVVAALMVPAALVVPAARRRGATAAPTAGAR</sequence>
<dbReference type="Proteomes" id="UP001500221">
    <property type="component" value="Unassembled WGS sequence"/>
</dbReference>
<feature type="transmembrane region" description="Helical" evidence="5">
    <location>
        <begin position="74"/>
        <end position="93"/>
    </location>
</feature>
<dbReference type="InterPro" id="IPR036259">
    <property type="entry name" value="MFS_trans_sf"/>
</dbReference>
<feature type="transmembrane region" description="Helical" evidence="5">
    <location>
        <begin position="43"/>
        <end position="67"/>
    </location>
</feature>
<organism evidence="6 7">
    <name type="scientific">Nocardioides marinquilinus</name>
    <dbReference type="NCBI Taxonomy" id="1210400"/>
    <lineage>
        <taxon>Bacteria</taxon>
        <taxon>Bacillati</taxon>
        <taxon>Actinomycetota</taxon>
        <taxon>Actinomycetes</taxon>
        <taxon>Propionibacteriales</taxon>
        <taxon>Nocardioidaceae</taxon>
        <taxon>Nocardioides</taxon>
    </lineage>
</organism>
<dbReference type="EMBL" id="BAABKG010000003">
    <property type="protein sequence ID" value="GAA5148879.1"/>
    <property type="molecule type" value="Genomic_DNA"/>
</dbReference>
<evidence type="ECO:0000256" key="1">
    <source>
        <dbReference type="ARBA" id="ARBA00004141"/>
    </source>
</evidence>
<gene>
    <name evidence="6" type="ORF">GCM10023340_23350</name>
</gene>
<keyword evidence="7" id="KW-1185">Reference proteome</keyword>
<comment type="subcellular location">
    <subcellularLocation>
        <location evidence="1">Membrane</location>
        <topology evidence="1">Multi-pass membrane protein</topology>
    </subcellularLocation>
</comment>
<feature type="transmembrane region" description="Helical" evidence="5">
    <location>
        <begin position="168"/>
        <end position="187"/>
    </location>
</feature>
<feature type="transmembrane region" description="Helical" evidence="5">
    <location>
        <begin position="241"/>
        <end position="262"/>
    </location>
</feature>
<name>A0ABP9PR20_9ACTN</name>
<evidence type="ECO:0000256" key="4">
    <source>
        <dbReference type="ARBA" id="ARBA00023136"/>
    </source>
</evidence>
<feature type="transmembrane region" description="Helical" evidence="5">
    <location>
        <begin position="297"/>
        <end position="315"/>
    </location>
</feature>
<evidence type="ECO:0000313" key="7">
    <source>
        <dbReference type="Proteomes" id="UP001500221"/>
    </source>
</evidence>
<keyword evidence="4 5" id="KW-0472">Membrane</keyword>
<reference evidence="7" key="1">
    <citation type="journal article" date="2019" name="Int. J. Syst. Evol. Microbiol.">
        <title>The Global Catalogue of Microorganisms (GCM) 10K type strain sequencing project: providing services to taxonomists for standard genome sequencing and annotation.</title>
        <authorList>
            <consortium name="The Broad Institute Genomics Platform"/>
            <consortium name="The Broad Institute Genome Sequencing Center for Infectious Disease"/>
            <person name="Wu L."/>
            <person name="Ma J."/>
        </authorList>
    </citation>
    <scope>NUCLEOTIDE SEQUENCE [LARGE SCALE GENOMIC DNA]</scope>
    <source>
        <strain evidence="7">JCM 18459</strain>
    </source>
</reference>
<feature type="transmembrane region" description="Helical" evidence="5">
    <location>
        <begin position="208"/>
        <end position="229"/>
    </location>
</feature>
<evidence type="ECO:0000256" key="2">
    <source>
        <dbReference type="ARBA" id="ARBA00022692"/>
    </source>
</evidence>
<protein>
    <submittedName>
        <fullName evidence="6">MFS transporter</fullName>
    </submittedName>
</protein>
<comment type="caution">
    <text evidence="6">The sequence shown here is derived from an EMBL/GenBank/DDBJ whole genome shotgun (WGS) entry which is preliminary data.</text>
</comment>
<dbReference type="PANTHER" id="PTHR23514">
    <property type="entry name" value="BYPASS OF STOP CODON PROTEIN 6"/>
    <property type="match status" value="1"/>
</dbReference>
<dbReference type="PANTHER" id="PTHR23514:SF13">
    <property type="entry name" value="INNER MEMBRANE PROTEIN YBJJ"/>
    <property type="match status" value="1"/>
</dbReference>
<proteinExistence type="predicted"/>
<feature type="transmembrane region" description="Helical" evidence="5">
    <location>
        <begin position="327"/>
        <end position="344"/>
    </location>
</feature>
<feature type="transmembrane region" description="Helical" evidence="5">
    <location>
        <begin position="12"/>
        <end position="31"/>
    </location>
</feature>
<dbReference type="RefSeq" id="WP_345458521.1">
    <property type="nucleotide sequence ID" value="NZ_BAABKG010000003.1"/>
</dbReference>
<evidence type="ECO:0000313" key="6">
    <source>
        <dbReference type="EMBL" id="GAA5148879.1"/>
    </source>
</evidence>
<dbReference type="InterPro" id="IPR051788">
    <property type="entry name" value="MFS_Transporter"/>
</dbReference>
<keyword evidence="2 5" id="KW-0812">Transmembrane</keyword>
<dbReference type="CDD" id="cd17393">
    <property type="entry name" value="MFS_MosC_like"/>
    <property type="match status" value="1"/>
</dbReference>